<reference evidence="2" key="1">
    <citation type="submission" date="2019-04" db="EMBL/GenBank/DDBJ databases">
        <title>Genome assembly of Zosterops borbonicus 15179.</title>
        <authorList>
            <person name="Leroy T."/>
            <person name="Anselmetti Y."/>
            <person name="Tilak M.-K."/>
            <person name="Nabholz B."/>
        </authorList>
    </citation>
    <scope>NUCLEOTIDE SEQUENCE</scope>
    <source>
        <strain evidence="2">HGM_15179</strain>
        <tissue evidence="2">Muscle</tissue>
    </source>
</reference>
<name>A0A8K1DBP3_9PASS</name>
<gene>
    <name evidence="2" type="ORF">HGM15179_019383</name>
</gene>
<protein>
    <submittedName>
        <fullName evidence="2">Uncharacterized protein</fullName>
    </submittedName>
</protein>
<sequence>MPDACRAPDNIYGPVGSGPPRWSPRQGGQEASTSQATLRSLMDNIQRTCKEDPAIDTPTISIYHLKKAWTKAQAGHDKKDTATKHACSKKADPRRGHAKQFLEYGN</sequence>
<organism evidence="2 3">
    <name type="scientific">Zosterops borbonicus</name>
    <dbReference type="NCBI Taxonomy" id="364589"/>
    <lineage>
        <taxon>Eukaryota</taxon>
        <taxon>Metazoa</taxon>
        <taxon>Chordata</taxon>
        <taxon>Craniata</taxon>
        <taxon>Vertebrata</taxon>
        <taxon>Euteleostomi</taxon>
        <taxon>Archelosauria</taxon>
        <taxon>Archosauria</taxon>
        <taxon>Dinosauria</taxon>
        <taxon>Saurischia</taxon>
        <taxon>Theropoda</taxon>
        <taxon>Coelurosauria</taxon>
        <taxon>Aves</taxon>
        <taxon>Neognathae</taxon>
        <taxon>Neoaves</taxon>
        <taxon>Telluraves</taxon>
        <taxon>Australaves</taxon>
        <taxon>Passeriformes</taxon>
        <taxon>Sylvioidea</taxon>
        <taxon>Zosteropidae</taxon>
        <taxon>Zosterops</taxon>
    </lineage>
</organism>
<feature type="region of interest" description="Disordered" evidence="1">
    <location>
        <begin position="1"/>
        <end position="35"/>
    </location>
</feature>
<evidence type="ECO:0000313" key="3">
    <source>
        <dbReference type="Proteomes" id="UP000796761"/>
    </source>
</evidence>
<feature type="compositionally biased region" description="Basic and acidic residues" evidence="1">
    <location>
        <begin position="74"/>
        <end position="95"/>
    </location>
</feature>
<accession>A0A8K1DBP3</accession>
<dbReference type="Proteomes" id="UP000796761">
    <property type="component" value="Unassembled WGS sequence"/>
</dbReference>
<evidence type="ECO:0000256" key="1">
    <source>
        <dbReference type="SAM" id="MobiDB-lite"/>
    </source>
</evidence>
<evidence type="ECO:0000313" key="2">
    <source>
        <dbReference type="EMBL" id="TRZ07726.1"/>
    </source>
</evidence>
<dbReference type="AlphaFoldDB" id="A0A8K1DBP3"/>
<comment type="caution">
    <text evidence="2">The sequence shown here is derived from an EMBL/GenBank/DDBJ whole genome shotgun (WGS) entry which is preliminary data.</text>
</comment>
<keyword evidence="3" id="KW-1185">Reference proteome</keyword>
<dbReference type="EMBL" id="SWJQ01001648">
    <property type="protein sequence ID" value="TRZ07726.1"/>
    <property type="molecule type" value="Genomic_DNA"/>
</dbReference>
<proteinExistence type="predicted"/>
<feature type="region of interest" description="Disordered" evidence="1">
    <location>
        <begin position="71"/>
        <end position="106"/>
    </location>
</feature>